<gene>
    <name evidence="5" type="ordered locus">Msp_0418</name>
</gene>
<dbReference type="GO" id="GO:0016788">
    <property type="term" value="F:hydrolase activity, acting on ester bonds"/>
    <property type="evidence" value="ECO:0007669"/>
    <property type="project" value="InterPro"/>
</dbReference>
<keyword evidence="3" id="KW-0051">Antiviral defense</keyword>
<dbReference type="RefSeq" id="WP_011406019.1">
    <property type="nucleotide sequence ID" value="NC_007681.1"/>
</dbReference>
<dbReference type="PANTHER" id="PTHR36984">
    <property type="entry name" value="CRISPR-ASSOCIATED ENDORIBONUCLEASE CAS6 1"/>
    <property type="match status" value="1"/>
</dbReference>
<dbReference type="GeneID" id="3855054"/>
<dbReference type="AlphaFoldDB" id="Q2NH84"/>
<evidence type="ECO:0000313" key="5">
    <source>
        <dbReference type="EMBL" id="ABC56819.1"/>
    </source>
</evidence>
<keyword evidence="6" id="KW-1185">Reference proteome</keyword>
<dbReference type="STRING" id="339860.Msp_0418"/>
<dbReference type="HOGENOM" id="CLU_089858_1_0_2"/>
<accession>Q2NH84</accession>
<sequence length="235" mass="28131">MRLIIKFNPLSDCKYDAIGKYDIQGFIYSLLKDTEFKNYHDIKGFKFFTFSNIFPVCDFKQDNLKTIIISSPSSAFIKVLYYQLSNLEIFRLNKYYMEKYKVKLIKNNKCSNSIITGTPIVLFENNYENRYYSFNQKLDFNFFFNRLKENALKKYTAYTQDEINLESDLFDSFEFNREVSMRIIMKNQTFIIIGSLWKVLEKNIAREDRKFYNFLFDCGLGEKNSLGMGFINNRR</sequence>
<evidence type="ECO:0000256" key="3">
    <source>
        <dbReference type="ARBA" id="ARBA00023118"/>
    </source>
</evidence>
<dbReference type="Gene3D" id="3.30.70.1900">
    <property type="match status" value="1"/>
</dbReference>
<name>Q2NH84_METST</name>
<dbReference type="PANTHER" id="PTHR36984:SF1">
    <property type="entry name" value="CRISPR-ASSOCIATED ENDORIBONUCLEASE CAS6 1"/>
    <property type="match status" value="1"/>
</dbReference>
<proteinExistence type="inferred from homology"/>
<dbReference type="Proteomes" id="UP000001931">
    <property type="component" value="Chromosome"/>
</dbReference>
<dbReference type="InterPro" id="IPR045747">
    <property type="entry name" value="CRISPR-assoc_prot_Cas6_N_sf"/>
</dbReference>
<keyword evidence="2" id="KW-0694">RNA-binding</keyword>
<dbReference type="KEGG" id="mst:Msp_0418"/>
<dbReference type="Gene3D" id="3.30.70.1890">
    <property type="match status" value="1"/>
</dbReference>
<dbReference type="InterPro" id="IPR049435">
    <property type="entry name" value="Cas_Cas6_C"/>
</dbReference>
<dbReference type="InterPro" id="IPR010156">
    <property type="entry name" value="CRISPR-assoc_prot_Cas6"/>
</dbReference>
<feature type="domain" description="CRISPR associated protein Cas6 C-terminal" evidence="4">
    <location>
        <begin position="113"/>
        <end position="232"/>
    </location>
</feature>
<evidence type="ECO:0000256" key="1">
    <source>
        <dbReference type="ARBA" id="ARBA00005937"/>
    </source>
</evidence>
<organism evidence="5 6">
    <name type="scientific">Methanosphaera stadtmanae (strain ATCC 43021 / DSM 3091 / JCM 11832 / MCB-3)</name>
    <dbReference type="NCBI Taxonomy" id="339860"/>
    <lineage>
        <taxon>Archaea</taxon>
        <taxon>Methanobacteriati</taxon>
        <taxon>Methanobacteriota</taxon>
        <taxon>Methanomada group</taxon>
        <taxon>Methanobacteria</taxon>
        <taxon>Methanobacteriales</taxon>
        <taxon>Methanobacteriaceae</taxon>
        <taxon>Methanosphaera</taxon>
    </lineage>
</organism>
<evidence type="ECO:0000259" key="4">
    <source>
        <dbReference type="Pfam" id="PF01881"/>
    </source>
</evidence>
<dbReference type="eggNOG" id="arCOG04342">
    <property type="taxonomic scope" value="Archaea"/>
</dbReference>
<dbReference type="GO" id="GO:0003723">
    <property type="term" value="F:RNA binding"/>
    <property type="evidence" value="ECO:0007669"/>
    <property type="project" value="UniProtKB-KW"/>
</dbReference>
<dbReference type="Pfam" id="PF01881">
    <property type="entry name" value="Cas_Cas6_C"/>
    <property type="match status" value="1"/>
</dbReference>
<dbReference type="OrthoDB" id="43942at2157"/>
<comment type="similarity">
    <text evidence="1">Belongs to the CRISPR-associated protein Cas6/Cse3/CasE family.</text>
</comment>
<evidence type="ECO:0000313" key="6">
    <source>
        <dbReference type="Proteomes" id="UP000001931"/>
    </source>
</evidence>
<dbReference type="GO" id="GO:0051607">
    <property type="term" value="P:defense response to virus"/>
    <property type="evidence" value="ECO:0007669"/>
    <property type="project" value="UniProtKB-KW"/>
</dbReference>
<evidence type="ECO:0000256" key="2">
    <source>
        <dbReference type="ARBA" id="ARBA00022884"/>
    </source>
</evidence>
<dbReference type="NCBIfam" id="TIGR01877">
    <property type="entry name" value="cas_cas6"/>
    <property type="match status" value="1"/>
</dbReference>
<dbReference type="CDD" id="cd21140">
    <property type="entry name" value="Cas6_I-like"/>
    <property type="match status" value="1"/>
</dbReference>
<protein>
    <recommendedName>
        <fullName evidence="4">CRISPR associated protein Cas6 C-terminal domain-containing protein</fullName>
    </recommendedName>
</protein>
<reference evidence="5 6" key="1">
    <citation type="journal article" date="2006" name="J. Bacteriol.">
        <title>The genome sequence of Methanosphaera stadtmanae reveals why this human intestinal archaeon is restricted to methanol and H2 for methane formation and ATP synthesis.</title>
        <authorList>
            <person name="Fricke W.F."/>
            <person name="Seedorf H."/>
            <person name="Henne A."/>
            <person name="Kruer M."/>
            <person name="Liesegang H."/>
            <person name="Hedderich R."/>
            <person name="Gottschalk G."/>
            <person name="Thauer R.K."/>
        </authorList>
    </citation>
    <scope>NUCLEOTIDE SEQUENCE [LARGE SCALE GENOMIC DNA]</scope>
    <source>
        <strain evidence="6">ATCC 43021 / DSM 3091 / JCM 11832 / MCB-3</strain>
    </source>
</reference>
<dbReference type="EMBL" id="CP000102">
    <property type="protein sequence ID" value="ABC56819.1"/>
    <property type="molecule type" value="Genomic_DNA"/>
</dbReference>